<evidence type="ECO:0000256" key="7">
    <source>
        <dbReference type="ARBA" id="ARBA00022679"/>
    </source>
</evidence>
<dbReference type="RefSeq" id="WP_186825095.1">
    <property type="nucleotide sequence ID" value="NZ_AZEY01000108.1"/>
</dbReference>
<keyword evidence="6 15" id="KW-0169">Cobalamin biosynthesis</keyword>
<gene>
    <name evidence="17" type="ORF">FC85_GL001931</name>
</gene>
<comment type="catalytic activity">
    <reaction evidence="14 15">
        <text>2 cob(II)alamin + reduced [electron-transfer flavoprotein] + 2 ATP = 2 adenosylcob(III)alamin + 2 triphosphate + oxidized [electron-transfer flavoprotein] + 3 H(+)</text>
        <dbReference type="Rhea" id="RHEA:28671"/>
        <dbReference type="Rhea" id="RHEA-COMP:10685"/>
        <dbReference type="Rhea" id="RHEA-COMP:10686"/>
        <dbReference type="ChEBI" id="CHEBI:15378"/>
        <dbReference type="ChEBI" id="CHEBI:16304"/>
        <dbReference type="ChEBI" id="CHEBI:18036"/>
        <dbReference type="ChEBI" id="CHEBI:18408"/>
        <dbReference type="ChEBI" id="CHEBI:30616"/>
        <dbReference type="ChEBI" id="CHEBI:57692"/>
        <dbReference type="ChEBI" id="CHEBI:58307"/>
        <dbReference type="EC" id="2.5.1.17"/>
    </reaction>
</comment>
<dbReference type="InterPro" id="IPR016030">
    <property type="entry name" value="CblAdoTrfase-like"/>
</dbReference>
<sequence>MKIYTKTGDKGQTRIINKHIVSKDDDRVEAYGSVDELNSQVGFTITTLTEKTAKLQPELEEIQQLLFDAGNDLANPGDNAKRPFIFGRDLDPLKWLESRIDEYTKVVPQVDKFILPGGTATAAALHVDRTVTRRTERRIVTLQGKAEINSKVLVFINRLSDYFFAAARYANFLEGKPDVQYRNSRRIFR</sequence>
<evidence type="ECO:0000256" key="5">
    <source>
        <dbReference type="ARBA" id="ARBA00020963"/>
    </source>
</evidence>
<evidence type="ECO:0000256" key="8">
    <source>
        <dbReference type="ARBA" id="ARBA00022741"/>
    </source>
</evidence>
<dbReference type="Pfam" id="PF01923">
    <property type="entry name" value="Cob_adeno_trans"/>
    <property type="match status" value="1"/>
</dbReference>
<proteinExistence type="inferred from homology"/>
<dbReference type="GO" id="GO:0009236">
    <property type="term" value="P:cobalamin biosynthetic process"/>
    <property type="evidence" value="ECO:0007669"/>
    <property type="project" value="UniProtKB-UniRule"/>
</dbReference>
<comment type="caution">
    <text evidence="17">The sequence shown here is derived from an EMBL/GenBank/DDBJ whole genome shotgun (WGS) entry which is preliminary data.</text>
</comment>
<dbReference type="PANTHER" id="PTHR12213">
    <property type="entry name" value="CORRINOID ADENOSYLTRANSFERASE"/>
    <property type="match status" value="1"/>
</dbReference>
<evidence type="ECO:0000256" key="6">
    <source>
        <dbReference type="ARBA" id="ARBA00022573"/>
    </source>
</evidence>
<name>A0A0R1RZU3_9LACO</name>
<organism evidence="17 18">
    <name type="scientific">Lentilactobacillus diolivorans DSM 14421</name>
    <dbReference type="NCBI Taxonomy" id="1423739"/>
    <lineage>
        <taxon>Bacteria</taxon>
        <taxon>Bacillati</taxon>
        <taxon>Bacillota</taxon>
        <taxon>Bacilli</taxon>
        <taxon>Lactobacillales</taxon>
        <taxon>Lactobacillaceae</taxon>
        <taxon>Lentilactobacillus</taxon>
    </lineage>
</organism>
<evidence type="ECO:0000256" key="15">
    <source>
        <dbReference type="RuleBase" id="RU366026"/>
    </source>
</evidence>
<protein>
    <recommendedName>
        <fullName evidence="5 15">Corrinoid adenosyltransferase</fullName>
        <ecNumber evidence="4 15">2.5.1.17</ecNumber>
    </recommendedName>
    <alternativeName>
        <fullName evidence="10 15">Cob(II)alamin adenosyltransferase</fullName>
    </alternativeName>
    <alternativeName>
        <fullName evidence="12 15">Cob(II)yrinic acid a,c-diamide adenosyltransferase</fullName>
    </alternativeName>
    <alternativeName>
        <fullName evidence="11 15">Cobinamide/cobalamin adenosyltransferase</fullName>
    </alternativeName>
</protein>
<evidence type="ECO:0000256" key="2">
    <source>
        <dbReference type="ARBA" id="ARBA00007487"/>
    </source>
</evidence>
<dbReference type="NCBIfam" id="TIGR00636">
    <property type="entry name" value="PduO_Nterm"/>
    <property type="match status" value="1"/>
</dbReference>
<accession>A0A0R1RZU3</accession>
<dbReference type="Gene3D" id="1.20.1200.10">
    <property type="entry name" value="Cobalamin adenosyltransferase-like"/>
    <property type="match status" value="1"/>
</dbReference>
<dbReference type="GO" id="GO:0005524">
    <property type="term" value="F:ATP binding"/>
    <property type="evidence" value="ECO:0007669"/>
    <property type="project" value="UniProtKB-UniRule"/>
</dbReference>
<dbReference type="InterPro" id="IPR029499">
    <property type="entry name" value="PduO-typ"/>
</dbReference>
<evidence type="ECO:0000259" key="16">
    <source>
        <dbReference type="Pfam" id="PF01923"/>
    </source>
</evidence>
<evidence type="ECO:0000256" key="9">
    <source>
        <dbReference type="ARBA" id="ARBA00022840"/>
    </source>
</evidence>
<evidence type="ECO:0000256" key="13">
    <source>
        <dbReference type="ARBA" id="ARBA00048555"/>
    </source>
</evidence>
<evidence type="ECO:0000256" key="1">
    <source>
        <dbReference type="ARBA" id="ARBA00005121"/>
    </source>
</evidence>
<evidence type="ECO:0000256" key="11">
    <source>
        <dbReference type="ARBA" id="ARBA00033334"/>
    </source>
</evidence>
<dbReference type="AlphaFoldDB" id="A0A0R1RZU3"/>
<dbReference type="Proteomes" id="UP000052013">
    <property type="component" value="Unassembled WGS sequence"/>
</dbReference>
<dbReference type="InterPro" id="IPR036451">
    <property type="entry name" value="CblAdoTrfase-like_sf"/>
</dbReference>
<comment type="subunit">
    <text evidence="3">Homotrimer.</text>
</comment>
<dbReference type="EMBL" id="AZEY01000108">
    <property type="protein sequence ID" value="KRL62423.1"/>
    <property type="molecule type" value="Genomic_DNA"/>
</dbReference>
<keyword evidence="9 15" id="KW-0067">ATP-binding</keyword>
<dbReference type="SUPFAM" id="SSF89028">
    <property type="entry name" value="Cobalamin adenosyltransferase-like"/>
    <property type="match status" value="1"/>
</dbReference>
<evidence type="ECO:0000313" key="18">
    <source>
        <dbReference type="Proteomes" id="UP000052013"/>
    </source>
</evidence>
<evidence type="ECO:0000256" key="4">
    <source>
        <dbReference type="ARBA" id="ARBA00012454"/>
    </source>
</evidence>
<evidence type="ECO:0000256" key="3">
    <source>
        <dbReference type="ARBA" id="ARBA00011233"/>
    </source>
</evidence>
<comment type="pathway">
    <text evidence="1 15">Cofactor biosynthesis; adenosylcobalamin biosynthesis; adenosylcobalamin from cob(II)yrinate a,c-diamide: step 2/7.</text>
</comment>
<dbReference type="UniPathway" id="UPA00148">
    <property type="reaction ID" value="UER00233"/>
</dbReference>
<evidence type="ECO:0000313" key="17">
    <source>
        <dbReference type="EMBL" id="KRL62423.1"/>
    </source>
</evidence>
<evidence type="ECO:0000256" key="14">
    <source>
        <dbReference type="ARBA" id="ARBA00048692"/>
    </source>
</evidence>
<keyword evidence="7 15" id="KW-0808">Transferase</keyword>
<evidence type="ECO:0000256" key="12">
    <source>
        <dbReference type="ARBA" id="ARBA00033354"/>
    </source>
</evidence>
<dbReference type="PANTHER" id="PTHR12213:SF0">
    <property type="entry name" value="CORRINOID ADENOSYLTRANSFERASE MMAB"/>
    <property type="match status" value="1"/>
</dbReference>
<feature type="domain" description="Cobalamin adenosyltransferase-like" evidence="16">
    <location>
        <begin position="3"/>
        <end position="170"/>
    </location>
</feature>
<dbReference type="PATRIC" id="fig|1423739.3.peg.2015"/>
<reference evidence="17 18" key="1">
    <citation type="journal article" date="2015" name="Genome Announc.">
        <title>Expanding the biotechnology potential of lactobacilli through comparative genomics of 213 strains and associated genera.</title>
        <authorList>
            <person name="Sun Z."/>
            <person name="Harris H.M."/>
            <person name="McCann A."/>
            <person name="Guo C."/>
            <person name="Argimon S."/>
            <person name="Zhang W."/>
            <person name="Yang X."/>
            <person name="Jeffery I.B."/>
            <person name="Cooney J.C."/>
            <person name="Kagawa T.F."/>
            <person name="Liu W."/>
            <person name="Song Y."/>
            <person name="Salvetti E."/>
            <person name="Wrobel A."/>
            <person name="Rasinkangas P."/>
            <person name="Parkhill J."/>
            <person name="Rea M.C."/>
            <person name="O'Sullivan O."/>
            <person name="Ritari J."/>
            <person name="Douillard F.P."/>
            <person name="Paul Ross R."/>
            <person name="Yang R."/>
            <person name="Briner A.E."/>
            <person name="Felis G.E."/>
            <person name="de Vos W.M."/>
            <person name="Barrangou R."/>
            <person name="Klaenhammer T.R."/>
            <person name="Caufield P.W."/>
            <person name="Cui Y."/>
            <person name="Zhang H."/>
            <person name="O'Toole P.W."/>
        </authorList>
    </citation>
    <scope>NUCLEOTIDE SEQUENCE [LARGE SCALE GENOMIC DNA]</scope>
    <source>
        <strain evidence="17 18">DSM 14421</strain>
    </source>
</reference>
<dbReference type="FunFam" id="1.20.1200.10:FF:000001">
    <property type="entry name" value="Cob(I)yrinic acid a,c-diamide adenosyltransferase"/>
    <property type="match status" value="1"/>
</dbReference>
<evidence type="ECO:0000256" key="10">
    <source>
        <dbReference type="ARBA" id="ARBA00031529"/>
    </source>
</evidence>
<comment type="catalytic activity">
    <reaction evidence="13 15">
        <text>2 cob(II)yrinate a,c diamide + reduced [electron-transfer flavoprotein] + 2 ATP = 2 adenosylcob(III)yrinate a,c-diamide + 2 triphosphate + oxidized [electron-transfer flavoprotein] + 3 H(+)</text>
        <dbReference type="Rhea" id="RHEA:11528"/>
        <dbReference type="Rhea" id="RHEA-COMP:10685"/>
        <dbReference type="Rhea" id="RHEA-COMP:10686"/>
        <dbReference type="ChEBI" id="CHEBI:15378"/>
        <dbReference type="ChEBI" id="CHEBI:18036"/>
        <dbReference type="ChEBI" id="CHEBI:30616"/>
        <dbReference type="ChEBI" id="CHEBI:57692"/>
        <dbReference type="ChEBI" id="CHEBI:58307"/>
        <dbReference type="ChEBI" id="CHEBI:58503"/>
        <dbReference type="ChEBI" id="CHEBI:58537"/>
        <dbReference type="EC" id="2.5.1.17"/>
    </reaction>
</comment>
<keyword evidence="8 15" id="KW-0547">Nucleotide-binding</keyword>
<dbReference type="EC" id="2.5.1.17" evidence="4 15"/>
<dbReference type="GO" id="GO:0008817">
    <property type="term" value="F:corrinoid adenosyltransferase activity"/>
    <property type="evidence" value="ECO:0007669"/>
    <property type="project" value="UniProtKB-UniRule"/>
</dbReference>
<comment type="similarity">
    <text evidence="2 15">Belongs to the Cob(I)alamin adenosyltransferase family.</text>
</comment>
<dbReference type="STRING" id="1423739.FC85_GL001931"/>